<gene>
    <name evidence="2" type="ORF">H1016_00625</name>
</gene>
<organism evidence="2 3">
    <name type="scientific">Candidatus Naiadarchaeum limnaeum</name>
    <dbReference type="NCBI Taxonomy" id="2756139"/>
    <lineage>
        <taxon>Archaea</taxon>
        <taxon>Candidatus Undinarchaeota</taxon>
        <taxon>Candidatus Undinarchaeia</taxon>
        <taxon>Candidatus Naiadarchaeales</taxon>
        <taxon>Candidatus Naiadarchaeaceae</taxon>
        <taxon>Candidatus Naiadarchaeum</taxon>
    </lineage>
</organism>
<dbReference type="Proteomes" id="UP000646946">
    <property type="component" value="Unassembled WGS sequence"/>
</dbReference>
<protein>
    <recommendedName>
        <fullName evidence="1">DUF7736 domain-containing protein</fullName>
    </recommendedName>
</protein>
<name>A0A832V2X6_9ARCH</name>
<feature type="domain" description="DUF7736" evidence="1">
    <location>
        <begin position="56"/>
        <end position="104"/>
    </location>
</feature>
<proteinExistence type="predicted"/>
<dbReference type="Pfam" id="PF24875">
    <property type="entry name" value="DUF7736"/>
    <property type="match status" value="1"/>
</dbReference>
<reference evidence="2 3" key="1">
    <citation type="journal article" name="Nat. Commun.">
        <title>Undinarchaeota illuminate DPANN phylogeny and the impact of gene transfer on archaeal evolution.</title>
        <authorList>
            <person name="Dombrowski N."/>
            <person name="Williams T.A."/>
            <person name="Sun J."/>
            <person name="Woodcroft B.J."/>
            <person name="Lee J.H."/>
            <person name="Minh B.Q."/>
            <person name="Rinke C."/>
            <person name="Spang A."/>
        </authorList>
    </citation>
    <scope>NUCLEOTIDE SEQUENCE [LARGE SCALE GENOMIC DNA]</scope>
    <source>
        <strain evidence="2">MAG_bin1129</strain>
    </source>
</reference>
<sequence>MMNIDDEILALAEGEMREFFKERLSRVTKERKISVLKTLRKYGSNHWWNSKDTAFIARWQLYEDISIVPIDIFQEGLEELLGKKVMSHELIARQRLRKEAEAAVEQFDNGVLPRRKNQKEVDKIIKKAIAELRRMKRKRGVIPFEIEKNWGEIERP</sequence>
<evidence type="ECO:0000313" key="2">
    <source>
        <dbReference type="EMBL" id="HIK00027.1"/>
    </source>
</evidence>
<dbReference type="AlphaFoldDB" id="A0A832V2X6"/>
<dbReference type="InterPro" id="IPR056638">
    <property type="entry name" value="DUF7736"/>
</dbReference>
<evidence type="ECO:0000313" key="3">
    <source>
        <dbReference type="Proteomes" id="UP000646946"/>
    </source>
</evidence>
<accession>A0A832V2X6</accession>
<comment type="caution">
    <text evidence="2">The sequence shown here is derived from an EMBL/GenBank/DDBJ whole genome shotgun (WGS) entry which is preliminary data.</text>
</comment>
<keyword evidence="3" id="KW-1185">Reference proteome</keyword>
<dbReference type="EMBL" id="DVAB01000007">
    <property type="protein sequence ID" value="HIK00027.1"/>
    <property type="molecule type" value="Genomic_DNA"/>
</dbReference>
<evidence type="ECO:0000259" key="1">
    <source>
        <dbReference type="Pfam" id="PF24875"/>
    </source>
</evidence>